<protein>
    <submittedName>
        <fullName evidence="1">Phenylacetate-CoA oxygenase subunit PaaI</fullName>
    </submittedName>
</protein>
<dbReference type="Gene3D" id="1.20.1260.10">
    <property type="match status" value="1"/>
</dbReference>
<dbReference type="RefSeq" id="WP_135497482.1">
    <property type="nucleotide sequence ID" value="NZ_SRLD01000015.1"/>
</dbReference>
<organism evidence="1 2">
    <name type="scientific">Hymenobacter elongatus</name>
    <dbReference type="NCBI Taxonomy" id="877208"/>
    <lineage>
        <taxon>Bacteria</taxon>
        <taxon>Pseudomonadati</taxon>
        <taxon>Bacteroidota</taxon>
        <taxon>Cytophagia</taxon>
        <taxon>Cytophagales</taxon>
        <taxon>Hymenobacteraceae</taxon>
        <taxon>Hymenobacter</taxon>
    </lineage>
</organism>
<dbReference type="PANTHER" id="PTHR30458:SF0">
    <property type="entry name" value="1,2-PHENYLACETYL-COA EPOXIDASE, SUBUNIT C"/>
    <property type="match status" value="1"/>
</dbReference>
<dbReference type="InterPro" id="IPR009078">
    <property type="entry name" value="Ferritin-like_SF"/>
</dbReference>
<accession>A0A4Z0PLS2</accession>
<gene>
    <name evidence="1" type="primary">paaI</name>
    <name evidence="1" type="ORF">E5J99_09470</name>
</gene>
<dbReference type="InterPro" id="IPR011882">
    <property type="entry name" value="PaaC"/>
</dbReference>
<dbReference type="PANTHER" id="PTHR30458">
    <property type="entry name" value="PHENYLACETIC ACID DEGRADATION PROTEIN PAA"/>
    <property type="match status" value="1"/>
</dbReference>
<dbReference type="FunFam" id="1.20.1260.10:FF:000012">
    <property type="entry name" value="1,2-phenylacetyl-CoA epoxidase, subunit C"/>
    <property type="match status" value="1"/>
</dbReference>
<dbReference type="InterPro" id="IPR012347">
    <property type="entry name" value="Ferritin-like"/>
</dbReference>
<dbReference type="GO" id="GO:0005829">
    <property type="term" value="C:cytosol"/>
    <property type="evidence" value="ECO:0007669"/>
    <property type="project" value="TreeGrafter"/>
</dbReference>
<evidence type="ECO:0000313" key="2">
    <source>
        <dbReference type="Proteomes" id="UP000297739"/>
    </source>
</evidence>
<evidence type="ECO:0000313" key="1">
    <source>
        <dbReference type="EMBL" id="TGE16596.1"/>
    </source>
</evidence>
<name>A0A4Z0PLS2_9BACT</name>
<dbReference type="Proteomes" id="UP000297739">
    <property type="component" value="Unassembled WGS sequence"/>
</dbReference>
<reference evidence="1 2" key="1">
    <citation type="submission" date="2019-04" db="EMBL/GenBank/DDBJ databases">
        <authorList>
            <person name="Feng G."/>
            <person name="Zhang J."/>
            <person name="Zhu H."/>
        </authorList>
    </citation>
    <scope>NUCLEOTIDE SEQUENCE [LARGE SCALE GENOMIC DNA]</scope>
    <source>
        <strain evidence="1 2">JCM 17223</strain>
    </source>
</reference>
<dbReference type="InterPro" id="IPR052703">
    <property type="entry name" value="Aromatic_CoA_ox/epox"/>
</dbReference>
<keyword evidence="2" id="KW-1185">Reference proteome</keyword>
<dbReference type="OrthoDB" id="9789947at2"/>
<dbReference type="PIRSF" id="PIRSF037834">
    <property type="entry name" value="PA_CoA_Oase3"/>
    <property type="match status" value="1"/>
</dbReference>
<dbReference type="AlphaFoldDB" id="A0A4Z0PLS2"/>
<dbReference type="NCBIfam" id="TIGR02158">
    <property type="entry name" value="PA_CoA_Oxy3"/>
    <property type="match status" value="1"/>
</dbReference>
<sequence>MQVAPSDTSALNAYPPELRQLLFQYVLQLADTSLILGHRLSEWCGHGPVLEQDLAMANIGLDLLGETRSLYQYAAELEGQGRTEDDLAFLRIATQYRNPLLVEQPNGDFADTITRQFLFDNFHYHCLVQLRASADERLAAIAEKAVKEAAYHLKWSSEWIIRLGDGTEESRQRLDKALASLWRYSGELTTPTATEKALQATGLIPDYAALLPKMEAHLAHVFEEATLPVPQGVFMMTGGKEGRHTEHLGYILAELQYMQRTYPGLTW</sequence>
<comment type="caution">
    <text evidence="1">The sequence shown here is derived from an EMBL/GenBank/DDBJ whole genome shotgun (WGS) entry which is preliminary data.</text>
</comment>
<dbReference type="EMBL" id="SRLD01000015">
    <property type="protein sequence ID" value="TGE16596.1"/>
    <property type="molecule type" value="Genomic_DNA"/>
</dbReference>
<dbReference type="InterPro" id="IPR007814">
    <property type="entry name" value="PaaA_PaaC"/>
</dbReference>
<proteinExistence type="predicted"/>
<dbReference type="GO" id="GO:0010124">
    <property type="term" value="P:phenylacetate catabolic process"/>
    <property type="evidence" value="ECO:0007669"/>
    <property type="project" value="InterPro"/>
</dbReference>
<dbReference type="Pfam" id="PF05138">
    <property type="entry name" value="PaaA_PaaC"/>
    <property type="match status" value="1"/>
</dbReference>
<dbReference type="SUPFAM" id="SSF47240">
    <property type="entry name" value="Ferritin-like"/>
    <property type="match status" value="1"/>
</dbReference>